<reference evidence="14" key="1">
    <citation type="submission" date="2022-01" db="EMBL/GenBank/DDBJ databases">
        <title>Genome Sequence Resource for Two Populations of Ditylenchus destructor, the Migratory Endoparasitic Phytonematode.</title>
        <authorList>
            <person name="Zhang H."/>
            <person name="Lin R."/>
            <person name="Xie B."/>
        </authorList>
    </citation>
    <scope>NUCLEOTIDE SEQUENCE</scope>
    <source>
        <strain evidence="14">BazhouSP</strain>
    </source>
</reference>
<dbReference type="SUPFAM" id="SSF142877">
    <property type="entry name" value="EndoU-like"/>
    <property type="match status" value="2"/>
</dbReference>
<evidence type="ECO:0000313" key="14">
    <source>
        <dbReference type="EMBL" id="KAI1718141.1"/>
    </source>
</evidence>
<dbReference type="GO" id="GO:0046872">
    <property type="term" value="F:metal ion binding"/>
    <property type="evidence" value="ECO:0007669"/>
    <property type="project" value="UniProtKB-UniRule"/>
</dbReference>
<keyword evidence="9 11" id="KW-0464">Manganese</keyword>
<keyword evidence="6 11" id="KW-0255">Endonuclease</keyword>
<comment type="caution">
    <text evidence="14">The sequence shown here is derived from an EMBL/GenBank/DDBJ whole genome shotgun (WGS) entry which is preliminary data.</text>
</comment>
<comment type="similarity">
    <text evidence="2 11">Belongs to the ENDOU family.</text>
</comment>
<proteinExistence type="inferred from homology"/>
<gene>
    <name evidence="14" type="ORF">DdX_06556</name>
</gene>
<keyword evidence="5 11" id="KW-0479">Metal-binding</keyword>
<dbReference type="PANTHER" id="PTHR12439">
    <property type="entry name" value="PLACENTAL PROTEIN 11-RELATED"/>
    <property type="match status" value="1"/>
</dbReference>
<feature type="region of interest" description="Disordered" evidence="12">
    <location>
        <begin position="111"/>
        <end position="137"/>
    </location>
</feature>
<evidence type="ECO:0000256" key="6">
    <source>
        <dbReference type="ARBA" id="ARBA00022759"/>
    </source>
</evidence>
<dbReference type="GO" id="GO:0016829">
    <property type="term" value="F:lyase activity"/>
    <property type="evidence" value="ECO:0007669"/>
    <property type="project" value="UniProtKB-KW"/>
</dbReference>
<evidence type="ECO:0000259" key="13">
    <source>
        <dbReference type="PROSITE" id="PS51959"/>
    </source>
</evidence>
<evidence type="ECO:0000256" key="4">
    <source>
        <dbReference type="ARBA" id="ARBA00022722"/>
    </source>
</evidence>
<dbReference type="CDD" id="cd21159">
    <property type="entry name" value="XendoU"/>
    <property type="match status" value="1"/>
</dbReference>
<keyword evidence="15" id="KW-1185">Reference proteome</keyword>
<evidence type="ECO:0000256" key="5">
    <source>
        <dbReference type="ARBA" id="ARBA00022723"/>
    </source>
</evidence>
<dbReference type="PROSITE" id="PS51959">
    <property type="entry name" value="ENDOU"/>
    <property type="match status" value="1"/>
</dbReference>
<dbReference type="Proteomes" id="UP001201812">
    <property type="component" value="Unassembled WGS sequence"/>
</dbReference>
<sequence length="400" mass="45268">MVEVLKNESTDQRRFLIGKTPEFELAAFTLCALAQPQHPSRNDASNVITTKRCRFAVDKQNNEVDAVVSSASDADQNPRVLDIAWEFPKSSLSSNTDNSEYARHLSHDFPTVMDTVDEHPKHKKKKKHNNTGTNDPQLQGLVSQMWKLDQDDRVNNNSIVFNYGNHTDGNKDVSPNPFIVWVNESFFEKPMYAALIDIYNASLFHQPVCTAEGSMSDTRRAALENFLNVVTNTSTFQTAYDFLKSKNKTGSSYDEFYKKLFDLWFGTYSRCGGALGSSGWEHVFSGEYKNEIVDGHHSWIRYYLGEKAGEIDYHGYYSYVDGILGTIQYTWKGYLKKIGGFLLRSSPAFDFSLFTVCSLTHTGEEKCKFKIEGNDLFVTSFTQKCDAGYCLATSFPGMKS</sequence>
<comment type="cofactor">
    <cofactor evidence="1 11">
        <name>Mn(2+)</name>
        <dbReference type="ChEBI" id="CHEBI:29035"/>
    </cofactor>
</comment>
<dbReference type="EMBL" id="JAKKPZ010000008">
    <property type="protein sequence ID" value="KAI1718141.1"/>
    <property type="molecule type" value="Genomic_DNA"/>
</dbReference>
<keyword evidence="8 11" id="KW-0694">RNA-binding</keyword>
<dbReference type="InterPro" id="IPR037227">
    <property type="entry name" value="EndoU-like"/>
</dbReference>
<dbReference type="GO" id="GO:0004521">
    <property type="term" value="F:RNA endonuclease activity"/>
    <property type="evidence" value="ECO:0007669"/>
    <property type="project" value="UniProtKB-UniRule"/>
</dbReference>
<protein>
    <submittedName>
        <fullName evidence="14">Endoribonuclease xendoU domain-containing protein</fullName>
    </submittedName>
</protein>
<evidence type="ECO:0000256" key="7">
    <source>
        <dbReference type="ARBA" id="ARBA00022801"/>
    </source>
</evidence>
<evidence type="ECO:0000256" key="2">
    <source>
        <dbReference type="ARBA" id="ARBA00010168"/>
    </source>
</evidence>
<dbReference type="AlphaFoldDB" id="A0AAD4N818"/>
<dbReference type="PANTHER" id="PTHR12439:SF42">
    <property type="entry name" value="ENDORIBONUCLEASE-RELATED"/>
    <property type="match status" value="1"/>
</dbReference>
<dbReference type="Pfam" id="PF09412">
    <property type="entry name" value="XendoU"/>
    <property type="match status" value="1"/>
</dbReference>
<evidence type="ECO:0000256" key="12">
    <source>
        <dbReference type="SAM" id="MobiDB-lite"/>
    </source>
</evidence>
<dbReference type="InterPro" id="IPR039787">
    <property type="entry name" value="ENDOU"/>
</dbReference>
<evidence type="ECO:0000256" key="3">
    <source>
        <dbReference type="ARBA" id="ARBA00011245"/>
    </source>
</evidence>
<evidence type="ECO:0000256" key="1">
    <source>
        <dbReference type="ARBA" id="ARBA00001936"/>
    </source>
</evidence>
<organism evidence="14 15">
    <name type="scientific">Ditylenchus destructor</name>
    <dbReference type="NCBI Taxonomy" id="166010"/>
    <lineage>
        <taxon>Eukaryota</taxon>
        <taxon>Metazoa</taxon>
        <taxon>Ecdysozoa</taxon>
        <taxon>Nematoda</taxon>
        <taxon>Chromadorea</taxon>
        <taxon>Rhabditida</taxon>
        <taxon>Tylenchina</taxon>
        <taxon>Tylenchomorpha</taxon>
        <taxon>Sphaerularioidea</taxon>
        <taxon>Anguinidae</taxon>
        <taxon>Anguininae</taxon>
        <taxon>Ditylenchus</taxon>
    </lineage>
</organism>
<keyword evidence="7 11" id="KW-0378">Hydrolase</keyword>
<feature type="domain" description="EndoU" evidence="13">
    <location>
        <begin position="134"/>
        <end position="400"/>
    </location>
</feature>
<evidence type="ECO:0000256" key="9">
    <source>
        <dbReference type="ARBA" id="ARBA00023211"/>
    </source>
</evidence>
<evidence type="ECO:0000313" key="15">
    <source>
        <dbReference type="Proteomes" id="UP001201812"/>
    </source>
</evidence>
<keyword evidence="4 11" id="KW-0540">Nuclease</keyword>
<accession>A0AAD4N818</accession>
<dbReference type="GO" id="GO:0016787">
    <property type="term" value="F:hydrolase activity"/>
    <property type="evidence" value="ECO:0007669"/>
    <property type="project" value="UniProtKB-KW"/>
</dbReference>
<evidence type="ECO:0000256" key="10">
    <source>
        <dbReference type="ARBA" id="ARBA00023239"/>
    </source>
</evidence>
<name>A0AAD4N818_9BILA</name>
<evidence type="ECO:0000256" key="8">
    <source>
        <dbReference type="ARBA" id="ARBA00022884"/>
    </source>
</evidence>
<comment type="subunit">
    <text evidence="3 11">Monomer.</text>
</comment>
<dbReference type="InterPro" id="IPR018998">
    <property type="entry name" value="EndoU_C"/>
</dbReference>
<evidence type="ECO:0000256" key="11">
    <source>
        <dbReference type="RuleBase" id="RU367085"/>
    </source>
</evidence>
<dbReference type="GO" id="GO:0003723">
    <property type="term" value="F:RNA binding"/>
    <property type="evidence" value="ECO:0007669"/>
    <property type="project" value="UniProtKB-UniRule"/>
</dbReference>
<keyword evidence="10" id="KW-0456">Lyase</keyword>